<accession>A0ACB0LXX7</accession>
<gene>
    <name evidence="1" type="ORF">MILVUS5_LOCUS36840</name>
</gene>
<dbReference type="EMBL" id="CASHSV030000716">
    <property type="protein sequence ID" value="CAJ2673347.1"/>
    <property type="molecule type" value="Genomic_DNA"/>
</dbReference>
<reference evidence="1" key="1">
    <citation type="submission" date="2023-10" db="EMBL/GenBank/DDBJ databases">
        <authorList>
            <person name="Rodriguez Cubillos JULIANA M."/>
            <person name="De Vega J."/>
        </authorList>
    </citation>
    <scope>NUCLEOTIDE SEQUENCE</scope>
</reference>
<keyword evidence="2" id="KW-1185">Reference proteome</keyword>
<organism evidence="1 2">
    <name type="scientific">Trifolium pratense</name>
    <name type="common">Red clover</name>
    <dbReference type="NCBI Taxonomy" id="57577"/>
    <lineage>
        <taxon>Eukaryota</taxon>
        <taxon>Viridiplantae</taxon>
        <taxon>Streptophyta</taxon>
        <taxon>Embryophyta</taxon>
        <taxon>Tracheophyta</taxon>
        <taxon>Spermatophyta</taxon>
        <taxon>Magnoliopsida</taxon>
        <taxon>eudicotyledons</taxon>
        <taxon>Gunneridae</taxon>
        <taxon>Pentapetalae</taxon>
        <taxon>rosids</taxon>
        <taxon>fabids</taxon>
        <taxon>Fabales</taxon>
        <taxon>Fabaceae</taxon>
        <taxon>Papilionoideae</taxon>
        <taxon>50 kb inversion clade</taxon>
        <taxon>NPAAA clade</taxon>
        <taxon>Hologalegina</taxon>
        <taxon>IRL clade</taxon>
        <taxon>Trifolieae</taxon>
        <taxon>Trifolium</taxon>
    </lineage>
</organism>
<protein>
    <submittedName>
        <fullName evidence="1">Uncharacterized protein</fullName>
    </submittedName>
</protein>
<evidence type="ECO:0000313" key="2">
    <source>
        <dbReference type="Proteomes" id="UP001177021"/>
    </source>
</evidence>
<dbReference type="Proteomes" id="UP001177021">
    <property type="component" value="Unassembled WGS sequence"/>
</dbReference>
<evidence type="ECO:0000313" key="1">
    <source>
        <dbReference type="EMBL" id="CAJ2673347.1"/>
    </source>
</evidence>
<proteinExistence type="predicted"/>
<sequence length="94" mass="10860">MMKQLAEMLERDVLETSPGVRWDDVITDPLCKPFSIGTNLICVYSKKHMLDDPELMEIKRKANTPSLKEMATLLRSASQIIWIDQLPTLWIGNW</sequence>
<name>A0ACB0LXX7_TRIPR</name>
<comment type="caution">
    <text evidence="1">The sequence shown here is derived from an EMBL/GenBank/DDBJ whole genome shotgun (WGS) entry which is preliminary data.</text>
</comment>